<dbReference type="EMBL" id="BAABHF010000010">
    <property type="protein sequence ID" value="GAA4486666.1"/>
    <property type="molecule type" value="Genomic_DNA"/>
</dbReference>
<dbReference type="RefSeq" id="WP_345458690.1">
    <property type="nucleotide sequence ID" value="NZ_BAABHF010000010.1"/>
</dbReference>
<protein>
    <submittedName>
        <fullName evidence="3">Peptidase</fullName>
    </submittedName>
</protein>
<evidence type="ECO:0000313" key="4">
    <source>
        <dbReference type="Proteomes" id="UP001500503"/>
    </source>
</evidence>
<dbReference type="Gene3D" id="2.40.10.10">
    <property type="entry name" value="Trypsin-like serine proteases"/>
    <property type="match status" value="2"/>
</dbReference>
<comment type="caution">
    <text evidence="3">The sequence shown here is derived from an EMBL/GenBank/DDBJ whole genome shotgun (WGS) entry which is preliminary data.</text>
</comment>
<sequence length="438" mass="45674">MRRIPRIAALLMTTGLTTLTLATPPAHADDNSVYRALDGAATTTDDQLATLRFWLGPNLDSAAKLQRPFGAAAYTANNDTKEHTDYAGKVPNKRENVPDAGDAGKLYTGTGAIAKTAGKLFYVETGTAPTQSDSNDKPGDYNYLGQKLPQPADPDDPWVDVTAFTRTVSGGTTTDSWTGVCSADSVDSANRSTIMSAGHCTEASHVLSKTGDPSYTSVQMSKWIFIPGYVGITDHGATGTDTSLSQAAPYGVWVAGHVYTTPYWDDWARGQAGRDTESLDLNAFGYDVAAMTVADPQHPGSRLADVVGSQHVAFNAPANQNITAFGYPQGPNPQFGQYYGGRSPAVCAGSSFGDVAGTGSTGAGGVPGLQDHGLWCTLTEGASGGPMLYDYDSSTGTGTQISVISFKEPLGTSGLYVMGPQFGSVVEGVYDAIGALTP</sequence>
<feature type="chain" id="PRO_5045827243" evidence="2">
    <location>
        <begin position="29"/>
        <end position="438"/>
    </location>
</feature>
<name>A0ABP8PGE3_9ACTN</name>
<feature type="region of interest" description="Disordered" evidence="1">
    <location>
        <begin position="127"/>
        <end position="157"/>
    </location>
</feature>
<evidence type="ECO:0000256" key="2">
    <source>
        <dbReference type="SAM" id="SignalP"/>
    </source>
</evidence>
<feature type="compositionally biased region" description="Basic and acidic residues" evidence="1">
    <location>
        <begin position="82"/>
        <end position="97"/>
    </location>
</feature>
<gene>
    <name evidence="3" type="ORF">GCM10023191_013360</name>
</gene>
<dbReference type="Proteomes" id="UP001500503">
    <property type="component" value="Unassembled WGS sequence"/>
</dbReference>
<dbReference type="InterPro" id="IPR018114">
    <property type="entry name" value="TRYPSIN_HIS"/>
</dbReference>
<reference evidence="4" key="1">
    <citation type="journal article" date="2019" name="Int. J. Syst. Evol. Microbiol.">
        <title>The Global Catalogue of Microorganisms (GCM) 10K type strain sequencing project: providing services to taxonomists for standard genome sequencing and annotation.</title>
        <authorList>
            <consortium name="The Broad Institute Genomics Platform"/>
            <consortium name="The Broad Institute Genome Sequencing Center for Infectious Disease"/>
            <person name="Wu L."/>
            <person name="Ma J."/>
        </authorList>
    </citation>
    <scope>NUCLEOTIDE SEQUENCE [LARGE SCALE GENOMIC DNA]</scope>
    <source>
        <strain evidence="4">JCM 17933</strain>
    </source>
</reference>
<dbReference type="PROSITE" id="PS00134">
    <property type="entry name" value="TRYPSIN_HIS"/>
    <property type="match status" value="1"/>
</dbReference>
<feature type="signal peptide" evidence="2">
    <location>
        <begin position="1"/>
        <end position="28"/>
    </location>
</feature>
<accession>A0ABP8PGE3</accession>
<organism evidence="3 4">
    <name type="scientific">Actinoallomurus oryzae</name>
    <dbReference type="NCBI Taxonomy" id="502180"/>
    <lineage>
        <taxon>Bacteria</taxon>
        <taxon>Bacillati</taxon>
        <taxon>Actinomycetota</taxon>
        <taxon>Actinomycetes</taxon>
        <taxon>Streptosporangiales</taxon>
        <taxon>Thermomonosporaceae</taxon>
        <taxon>Actinoallomurus</taxon>
    </lineage>
</organism>
<dbReference type="InterPro" id="IPR043504">
    <property type="entry name" value="Peptidase_S1_PA_chymotrypsin"/>
</dbReference>
<keyword evidence="4" id="KW-1185">Reference proteome</keyword>
<feature type="region of interest" description="Disordered" evidence="1">
    <location>
        <begin position="82"/>
        <end position="102"/>
    </location>
</feature>
<proteinExistence type="predicted"/>
<evidence type="ECO:0000256" key="1">
    <source>
        <dbReference type="SAM" id="MobiDB-lite"/>
    </source>
</evidence>
<keyword evidence="2" id="KW-0732">Signal</keyword>
<evidence type="ECO:0000313" key="3">
    <source>
        <dbReference type="EMBL" id="GAA4486666.1"/>
    </source>
</evidence>